<evidence type="ECO:0008006" key="3">
    <source>
        <dbReference type="Google" id="ProtNLM"/>
    </source>
</evidence>
<proteinExistence type="predicted"/>
<dbReference type="Proteomes" id="UP000324222">
    <property type="component" value="Unassembled WGS sequence"/>
</dbReference>
<dbReference type="Gene3D" id="2.60.40.10">
    <property type="entry name" value="Immunoglobulins"/>
    <property type="match status" value="1"/>
</dbReference>
<evidence type="ECO:0000313" key="2">
    <source>
        <dbReference type="Proteomes" id="UP000324222"/>
    </source>
</evidence>
<dbReference type="OrthoDB" id="10039395at2759"/>
<dbReference type="AlphaFoldDB" id="A0A5B7JHG1"/>
<comment type="caution">
    <text evidence="1">The sequence shown here is derived from an EMBL/GenBank/DDBJ whole genome shotgun (WGS) entry which is preliminary data.</text>
</comment>
<protein>
    <recommendedName>
        <fullName evidence="3">Ig-like domain-containing protein</fullName>
    </recommendedName>
</protein>
<keyword evidence="2" id="KW-1185">Reference proteome</keyword>
<organism evidence="1 2">
    <name type="scientific">Portunus trituberculatus</name>
    <name type="common">Swimming crab</name>
    <name type="synonym">Neptunus trituberculatus</name>
    <dbReference type="NCBI Taxonomy" id="210409"/>
    <lineage>
        <taxon>Eukaryota</taxon>
        <taxon>Metazoa</taxon>
        <taxon>Ecdysozoa</taxon>
        <taxon>Arthropoda</taxon>
        <taxon>Crustacea</taxon>
        <taxon>Multicrustacea</taxon>
        <taxon>Malacostraca</taxon>
        <taxon>Eumalacostraca</taxon>
        <taxon>Eucarida</taxon>
        <taxon>Decapoda</taxon>
        <taxon>Pleocyemata</taxon>
        <taxon>Brachyura</taxon>
        <taxon>Eubrachyura</taxon>
        <taxon>Portunoidea</taxon>
        <taxon>Portunidae</taxon>
        <taxon>Portuninae</taxon>
        <taxon>Portunus</taxon>
    </lineage>
</organism>
<reference evidence="1 2" key="1">
    <citation type="submission" date="2019-05" db="EMBL/GenBank/DDBJ databases">
        <title>Another draft genome of Portunus trituberculatus and its Hox gene families provides insights of decapod evolution.</title>
        <authorList>
            <person name="Jeong J.-H."/>
            <person name="Song I."/>
            <person name="Kim S."/>
            <person name="Choi T."/>
            <person name="Kim D."/>
            <person name="Ryu S."/>
            <person name="Kim W."/>
        </authorList>
    </citation>
    <scope>NUCLEOTIDE SEQUENCE [LARGE SCALE GENOMIC DNA]</scope>
    <source>
        <tissue evidence="1">Muscle</tissue>
    </source>
</reference>
<sequence length="170" mass="19553">MEQECFGIRGKLKGRFPAPVVTWWHGQKLLDNTSHVLNDTRSPLQTINELVLGPLTRSLVAKPFTCRSKNNPLSPPLDRSVHVKIHSEYCRPQSSLHRPSFIIAWCVFILRVLSKDSCTWDCIMTNQIRFSMNVSTNSSKFHVNMRRYVIKTHTHTHATSDACSKNEQTY</sequence>
<gene>
    <name evidence="1" type="ORF">E2C01_088955</name>
</gene>
<accession>A0A5B7JHG1</accession>
<dbReference type="EMBL" id="VSRR010096204">
    <property type="protein sequence ID" value="MPC93813.1"/>
    <property type="molecule type" value="Genomic_DNA"/>
</dbReference>
<name>A0A5B7JHG1_PORTR</name>
<dbReference type="InterPro" id="IPR013783">
    <property type="entry name" value="Ig-like_fold"/>
</dbReference>
<evidence type="ECO:0000313" key="1">
    <source>
        <dbReference type="EMBL" id="MPC93813.1"/>
    </source>
</evidence>